<evidence type="ECO:0000313" key="2">
    <source>
        <dbReference type="Proteomes" id="UP000002675"/>
    </source>
</evidence>
<dbReference type="Proteomes" id="UP000002675">
    <property type="component" value="Chromosome I"/>
</dbReference>
<dbReference type="Pfam" id="PF11225">
    <property type="entry name" value="DUF3024"/>
    <property type="match status" value="1"/>
</dbReference>
<name>Q7MKF2_VIBVY</name>
<evidence type="ECO:0008006" key="3">
    <source>
        <dbReference type="Google" id="ProtNLM"/>
    </source>
</evidence>
<gene>
    <name evidence="1" type="ordered locus">VV1848</name>
</gene>
<dbReference type="EMBL" id="BA000037">
    <property type="protein sequence ID" value="BAC94612.1"/>
    <property type="molecule type" value="Genomic_DNA"/>
</dbReference>
<protein>
    <recommendedName>
        <fullName evidence="3">DUF3024 domain-containing protein</fullName>
    </recommendedName>
</protein>
<dbReference type="KEGG" id="vvy:VV1848"/>
<dbReference type="InterPro" id="IPR021388">
    <property type="entry name" value="DUF3024"/>
</dbReference>
<proteinExistence type="predicted"/>
<evidence type="ECO:0000313" key="1">
    <source>
        <dbReference type="EMBL" id="BAC94612.1"/>
    </source>
</evidence>
<organism evidence="1 2">
    <name type="scientific">Vibrio vulnificus (strain YJ016)</name>
    <dbReference type="NCBI Taxonomy" id="196600"/>
    <lineage>
        <taxon>Bacteria</taxon>
        <taxon>Pseudomonadati</taxon>
        <taxon>Pseudomonadota</taxon>
        <taxon>Gammaproteobacteria</taxon>
        <taxon>Vibrionales</taxon>
        <taxon>Vibrionaceae</taxon>
        <taxon>Vibrio</taxon>
    </lineage>
</organism>
<dbReference type="HOGENOM" id="CLU_161337_1_0_6"/>
<accession>Q7MKF2</accession>
<reference evidence="1 2" key="1">
    <citation type="journal article" date="2003" name="Genome Res.">
        <title>Comparative genome analysis of Vibrio vulnificus, a marine pathogen.</title>
        <authorList>
            <person name="Chen C.Y."/>
            <person name="Wu K.M."/>
            <person name="Chang Y.C."/>
            <person name="Chang C.H."/>
            <person name="Tsai H.C."/>
            <person name="Liao T.L."/>
            <person name="Liu Y.M."/>
            <person name="Chen H.J."/>
            <person name="Shen A.B."/>
            <person name="Li J.C."/>
            <person name="Su T.L."/>
            <person name="Shao C.P."/>
            <person name="Lee C.T."/>
            <person name="Hor L.I."/>
            <person name="Tsai S.F."/>
        </authorList>
    </citation>
    <scope>NUCLEOTIDE SEQUENCE [LARGE SCALE GENOMIC DNA]</scope>
    <source>
        <strain evidence="1 2">YJ016</strain>
    </source>
</reference>
<sequence length="118" mass="14378">MIDMAFSEIEQQRYRKVVEKYLDSCRPPEEIRNQLDIGYRLEGQVIEIFEIRPKWNDPSEKMECPVAKVKYYKSRDAWKIYWMKSDQKWHSYEPVPEIQLLEAFLEILEDDTYGCFWG</sequence>
<dbReference type="AlphaFoldDB" id="Q7MKF2"/>